<accession>Q9FZA6</accession>
<evidence type="ECO:0000259" key="2">
    <source>
        <dbReference type="Pfam" id="PF07727"/>
    </source>
</evidence>
<evidence type="ECO:0000256" key="1">
    <source>
        <dbReference type="SAM" id="MobiDB-lite"/>
    </source>
</evidence>
<feature type="region of interest" description="Disordered" evidence="1">
    <location>
        <begin position="428"/>
        <end position="458"/>
    </location>
</feature>
<dbReference type="Pfam" id="PF07727">
    <property type="entry name" value="RVT_2"/>
    <property type="match status" value="1"/>
</dbReference>
<dbReference type="CDD" id="cd09272">
    <property type="entry name" value="RNase_HI_RT_Ty1"/>
    <property type="match status" value="1"/>
</dbReference>
<dbReference type="InterPro" id="IPR013103">
    <property type="entry name" value="RVT_2"/>
</dbReference>
<dbReference type="PANTHER" id="PTHR46537">
    <property type="entry name" value="OS11G0578200 PROTEIN"/>
    <property type="match status" value="1"/>
</dbReference>
<dbReference type="ExpressionAtlas" id="Q9FZA6">
    <property type="expression patterns" value="baseline and differential"/>
</dbReference>
<dbReference type="EMBL" id="AC021044">
    <property type="protein sequence ID" value="AAF98443.1"/>
    <property type="molecule type" value="Genomic_DNA"/>
</dbReference>
<dbReference type="InterPro" id="IPR044592">
    <property type="entry name" value="RING1A/B"/>
</dbReference>
<dbReference type="AlphaFoldDB" id="Q9FZA6"/>
<gene>
    <name evidence="3" type="primary">F3H9.2</name>
</gene>
<organism evidence="3">
    <name type="scientific">Arabidopsis thaliana</name>
    <name type="common">Mouse-ear cress</name>
    <dbReference type="NCBI Taxonomy" id="3702"/>
    <lineage>
        <taxon>Eukaryota</taxon>
        <taxon>Viridiplantae</taxon>
        <taxon>Streptophyta</taxon>
        <taxon>Embryophyta</taxon>
        <taxon>Tracheophyta</taxon>
        <taxon>Spermatophyta</taxon>
        <taxon>Magnoliopsida</taxon>
        <taxon>eudicotyledons</taxon>
        <taxon>Gunneridae</taxon>
        <taxon>Pentapetalae</taxon>
        <taxon>rosids</taxon>
        <taxon>malvids</taxon>
        <taxon>Brassicales</taxon>
        <taxon>Brassicaceae</taxon>
        <taxon>Camelineae</taxon>
        <taxon>Arabidopsis</taxon>
    </lineage>
</organism>
<dbReference type="SUPFAM" id="SSF56672">
    <property type="entry name" value="DNA/RNA polymerases"/>
    <property type="match status" value="1"/>
</dbReference>
<sequence>MDSRDWMLACEDEIYSIKKNETRSLVDLPFGIKPIGLKWVFKLKRNSDVSINKYKARLVAKGYVQRYGTDFYEVFVPVACIEKIILVDLEASNDWEIQLDVKTAFLHGELKETVYVTRPEDFVEKGEEGKLNQILQELQFEKCSKEPSVYRKTISGEFLLVAVYVDDLFVTGTNTTIIDEFKGEMTSNFNMSNLGKLTYYLGIEVFQRKEEIRLNQSRYEMKILEETAMVSCSLIHTSRESVVQLAKSENEKEIDATGFRKKVGCLRYLLHNLLSEVTGLPSKRVVIRIDNKSAISLTKNPVFHGEGKHIHRRYHFIRERVENEQIEVEHVLGIEQRADILTKALVRMKFKEMRDLIGVQDELILSETEQINIQQGQASYMQTLKRQAKVDSGKRMSTNFVIRRDPTGQCIFRPIPFKGMRKVRKHVDDDEGWSGGSKKVKVRGLTSSSGDGDSLSYPFENETTIRNREKDRLMLEIFGPESTDDSDESGTEEEFMETNLMSLVSLQWGKRGKRSMRKGTWKRHILENHVGQHKNTQDEVKNCLYCETLVHSFSILIGVVSMMQMDIQVLLVSMDASVIPNLQNPQVSCKPNVTLKSLCEVCLILT</sequence>
<evidence type="ECO:0000313" key="3">
    <source>
        <dbReference type="EMBL" id="AAF98443.1"/>
    </source>
</evidence>
<feature type="compositionally biased region" description="Low complexity" evidence="1">
    <location>
        <begin position="444"/>
        <end position="456"/>
    </location>
</feature>
<dbReference type="PANTHER" id="PTHR46537:SF1">
    <property type="entry name" value="E3 UBIQUITIN-PROTEIN LIGASE RING1B-RELATED"/>
    <property type="match status" value="1"/>
</dbReference>
<dbReference type="PIR" id="F86409">
    <property type="entry name" value="F86409"/>
</dbReference>
<reference key="1">
    <citation type="journal article" date="2000" name="Nature">
        <title>Sequence and analysis of chromosome 1 of the plant Arabidopsis thaliana.</title>
        <authorList>
            <person name="Theologis A."/>
            <person name="Ecker J.R."/>
            <person name="Palm C.J."/>
            <person name="Federspiel N.A."/>
            <person name="Kaul S."/>
            <person name="White O."/>
            <person name="Alonso J."/>
            <person name="Altafi H."/>
            <person name="Araujo R."/>
            <person name="Bowman C.L."/>
            <person name="Brooks S.Y."/>
            <person name="Buehler E."/>
            <person name="Chan A."/>
            <person name="Chao Q."/>
            <person name="Chen H."/>
            <person name="Cheuk R.F."/>
            <person name="Chin C.W."/>
            <person name="Chung M.K."/>
            <person name="Conn L."/>
            <person name="Conway A.B."/>
            <person name="Conway A.R."/>
            <person name="Creasy T.H."/>
            <person name="Dewar K."/>
            <person name="Dunn P."/>
            <person name="Etgu P."/>
            <person name="Feldblyum T.V."/>
            <person name="Feng J."/>
            <person name="Fong B."/>
            <person name="Fujii C.Y."/>
            <person name="Gill J.E."/>
            <person name="Goldsmith A.D."/>
            <person name="Haas B."/>
            <person name="Hansen N.F."/>
            <person name="Hughes B."/>
            <person name="Huizar L."/>
            <person name="Hunter J.L."/>
            <person name="Jenkins J."/>
            <person name="Johnson-Hopson C."/>
            <person name="Khan S."/>
            <person name="Khaykin E."/>
            <person name="Kim C.J."/>
            <person name="Koo H.L."/>
            <person name="Kremenetskaia I."/>
            <person name="Kurtz D.B."/>
            <person name="Kwan A."/>
            <person name="Lam B."/>
            <person name="Langin-Hooper S."/>
            <person name="Lee A."/>
            <person name="Lee J.M."/>
            <person name="Lenz C.A."/>
            <person name="Li J.H."/>
            <person name="Li Y."/>
            <person name="Lin X."/>
            <person name="Liu S.X."/>
            <person name="Liu Z.A."/>
            <person name="Luros J.S."/>
            <person name="Maiti R."/>
            <person name="Marziali A."/>
            <person name="Militscher J."/>
            <person name="Miranda M."/>
            <person name="Nguyen M."/>
            <person name="Nierman W.C."/>
            <person name="Osborne B.I."/>
            <person name="Pai G."/>
            <person name="Peterson J."/>
            <person name="Pham P.K."/>
            <person name="Rizzo M."/>
            <person name="Rooney T."/>
            <person name="Rowley D."/>
            <person name="Sakano H."/>
            <person name="Salzberg S.L."/>
            <person name="Schwartz J.R."/>
            <person name="Shinn P."/>
            <person name="Southwick A.M."/>
            <person name="Sun H."/>
            <person name="Tallon L.J."/>
            <person name="Tambunga G."/>
            <person name="Toriumi M.J."/>
            <person name="Town C.D."/>
            <person name="Utterback T."/>
            <person name="Van Aken S."/>
            <person name="Vaysberg M."/>
            <person name="Vysotskaia V.S."/>
            <person name="Walker M."/>
            <person name="Wu D."/>
            <person name="Yu G."/>
            <person name="Fraser C.M."/>
            <person name="Venter J.C."/>
            <person name="Davis R.W."/>
        </authorList>
    </citation>
    <scope>NUCLEOTIDE SEQUENCE [LARGE SCALE GENOMIC DNA]</scope>
    <source>
        <strain>cv. Columbia</strain>
    </source>
</reference>
<name>Q9FZA6_ARATH</name>
<protein>
    <submittedName>
        <fullName evidence="3">F3H9.2 protein</fullName>
    </submittedName>
</protein>
<proteinExistence type="predicted"/>
<dbReference type="InterPro" id="IPR043502">
    <property type="entry name" value="DNA/RNA_pol_sf"/>
</dbReference>
<reference evidence="3" key="2">
    <citation type="submission" date="2000-08" db="EMBL/GenBank/DDBJ databases">
        <authorList>
            <person name="Federspiel N.A."/>
            <person name="Palm C.J."/>
            <person name="Conway A.B."/>
            <person name="Conn L."/>
            <person name="Hansen N.F."/>
            <person name="Altafi H."/>
            <person name="Nguyen M."/>
            <person name="Lam B."/>
            <person name="Southwick A."/>
            <person name="Miranda M."/>
            <person name="Brooks S."/>
            <person name="Buehler E."/>
            <person name="Chao Q."/>
            <person name="Chin C."/>
            <person name="Chiou J."/>
            <person name="Choi E."/>
            <person name="Gonzalez A."/>
            <person name="Howng B."/>
            <person name="Johnson-Hopson C."/>
            <person name="Khan S."/>
            <person name="Kim C."/>
            <person name="Koo T."/>
            <person name="Lee J.M."/>
            <person name="Lenz C."/>
            <person name="Liu A."/>
            <person name="Liu S."/>
            <person name="Mukharsky N."/>
            <person name="Pham P."/>
            <person name="Sakano H."/>
            <person name="Shinn P."/>
            <person name="Toriumi M."/>
            <person name="Vaysberg M."/>
            <person name="Yu G."/>
            <person name="Ecker J."/>
            <person name="Theologis A."/>
            <person name="Davis R.W."/>
        </authorList>
    </citation>
    <scope>NUCLEOTIDE SEQUENCE</scope>
</reference>
<feature type="domain" description="Reverse transcriptase Ty1/copia-type" evidence="2">
    <location>
        <begin position="20"/>
        <end position="133"/>
    </location>
</feature>